<keyword evidence="4 6" id="KW-1133">Transmembrane helix</keyword>
<dbReference type="InterPro" id="IPR017039">
    <property type="entry name" value="Virul_fac_BrkB"/>
</dbReference>
<evidence type="ECO:0000313" key="7">
    <source>
        <dbReference type="EMBL" id="TWF91406.1"/>
    </source>
</evidence>
<evidence type="ECO:0000256" key="2">
    <source>
        <dbReference type="ARBA" id="ARBA00022475"/>
    </source>
</evidence>
<feature type="transmembrane region" description="Helical" evidence="6">
    <location>
        <begin position="171"/>
        <end position="189"/>
    </location>
</feature>
<feature type="transmembrane region" description="Helical" evidence="6">
    <location>
        <begin position="99"/>
        <end position="120"/>
    </location>
</feature>
<keyword evidence="8" id="KW-1185">Reference proteome</keyword>
<keyword evidence="2" id="KW-1003">Cell membrane</keyword>
<reference evidence="7 8" key="1">
    <citation type="submission" date="2019-06" db="EMBL/GenBank/DDBJ databases">
        <title>Sequencing the genomes of 1000 actinobacteria strains.</title>
        <authorList>
            <person name="Klenk H.-P."/>
        </authorList>
    </citation>
    <scope>NUCLEOTIDE SEQUENCE [LARGE SCALE GENOMIC DNA]</scope>
    <source>
        <strain evidence="7 8">DSM 44826</strain>
    </source>
</reference>
<comment type="subcellular location">
    <subcellularLocation>
        <location evidence="1">Cell membrane</location>
        <topology evidence="1">Multi-pass membrane protein</topology>
    </subcellularLocation>
</comment>
<evidence type="ECO:0000313" key="8">
    <source>
        <dbReference type="Proteomes" id="UP000317940"/>
    </source>
</evidence>
<gene>
    <name evidence="7" type="ORF">FHX73_12521</name>
</gene>
<feature type="transmembrane region" description="Helical" evidence="6">
    <location>
        <begin position="201"/>
        <end position="229"/>
    </location>
</feature>
<dbReference type="EMBL" id="VIWT01000002">
    <property type="protein sequence ID" value="TWF91406.1"/>
    <property type="molecule type" value="Genomic_DNA"/>
</dbReference>
<evidence type="ECO:0000256" key="3">
    <source>
        <dbReference type="ARBA" id="ARBA00022692"/>
    </source>
</evidence>
<evidence type="ECO:0000256" key="6">
    <source>
        <dbReference type="SAM" id="Phobius"/>
    </source>
</evidence>
<keyword evidence="3 6" id="KW-0812">Transmembrane</keyword>
<accession>A0A561TWB6</accession>
<proteinExistence type="predicted"/>
<dbReference type="RefSeq" id="WP_145909004.1">
    <property type="nucleotide sequence ID" value="NZ_BAAAMZ010000010.1"/>
</dbReference>
<evidence type="ECO:0000256" key="4">
    <source>
        <dbReference type="ARBA" id="ARBA00022989"/>
    </source>
</evidence>
<name>A0A561TWB6_9ACTN</name>
<comment type="caution">
    <text evidence="7">The sequence shown here is derived from an EMBL/GenBank/DDBJ whole genome shotgun (WGS) entry which is preliminary data.</text>
</comment>
<feature type="transmembrane region" description="Helical" evidence="6">
    <location>
        <begin position="44"/>
        <end position="64"/>
    </location>
</feature>
<sequence length="277" mass="30013">MARSGEGPAGLRASADEWRRLVRRTAFDTWRLGRQVELLERSMAFAALCFVTLVPLLVVIAAASPIHGDGVADWITDALGLSSRASRPVRELFVSRRQVLTTTTGFGLAALAVFGVSLMASMQRAMERIWHLRPAPWHAAWRQVLGLAGLVGYILVAAWSGLPWPHTVQPYLRICATVLGGLALFWWLPRLLLFKRVRWRALLPGSVATMAALAGLRVFSQLVFAPLIVSNALSYGAVGTVLVVQSWLVGVGFTVYAGAVLGRVVGPGPERLGPELS</sequence>
<organism evidence="7 8">
    <name type="scientific">Kitasatospora viridis</name>
    <dbReference type="NCBI Taxonomy" id="281105"/>
    <lineage>
        <taxon>Bacteria</taxon>
        <taxon>Bacillati</taxon>
        <taxon>Actinomycetota</taxon>
        <taxon>Actinomycetes</taxon>
        <taxon>Kitasatosporales</taxon>
        <taxon>Streptomycetaceae</taxon>
        <taxon>Kitasatospora</taxon>
    </lineage>
</organism>
<dbReference type="OrthoDB" id="3853596at2"/>
<dbReference type="GO" id="GO:0005886">
    <property type="term" value="C:plasma membrane"/>
    <property type="evidence" value="ECO:0007669"/>
    <property type="project" value="UniProtKB-SubCell"/>
</dbReference>
<protein>
    <submittedName>
        <fullName evidence="7">Membrane protein</fullName>
    </submittedName>
</protein>
<feature type="transmembrane region" description="Helical" evidence="6">
    <location>
        <begin position="140"/>
        <end position="159"/>
    </location>
</feature>
<evidence type="ECO:0000256" key="5">
    <source>
        <dbReference type="ARBA" id="ARBA00023136"/>
    </source>
</evidence>
<feature type="transmembrane region" description="Helical" evidence="6">
    <location>
        <begin position="235"/>
        <end position="261"/>
    </location>
</feature>
<evidence type="ECO:0000256" key="1">
    <source>
        <dbReference type="ARBA" id="ARBA00004651"/>
    </source>
</evidence>
<dbReference type="Proteomes" id="UP000317940">
    <property type="component" value="Unassembled WGS sequence"/>
</dbReference>
<dbReference type="AlphaFoldDB" id="A0A561TWB6"/>
<dbReference type="Pfam" id="PF03631">
    <property type="entry name" value="Virul_fac_BrkB"/>
    <property type="match status" value="1"/>
</dbReference>
<keyword evidence="5 6" id="KW-0472">Membrane</keyword>